<dbReference type="InterPro" id="IPR050832">
    <property type="entry name" value="Bact_Acetyltransf"/>
</dbReference>
<feature type="region of interest" description="Disordered" evidence="3">
    <location>
        <begin position="1"/>
        <end position="27"/>
    </location>
</feature>
<dbReference type="Gene3D" id="3.40.630.30">
    <property type="match status" value="1"/>
</dbReference>
<evidence type="ECO:0000313" key="6">
    <source>
        <dbReference type="Proteomes" id="UP000662111"/>
    </source>
</evidence>
<evidence type="ECO:0000259" key="4">
    <source>
        <dbReference type="PROSITE" id="PS51186"/>
    </source>
</evidence>
<organism evidence="5 6">
    <name type="scientific">Ornithinimicrobium pekingense</name>
    <dbReference type="NCBI Taxonomy" id="384677"/>
    <lineage>
        <taxon>Bacteria</taxon>
        <taxon>Bacillati</taxon>
        <taxon>Actinomycetota</taxon>
        <taxon>Actinomycetes</taxon>
        <taxon>Micrococcales</taxon>
        <taxon>Ornithinimicrobiaceae</taxon>
        <taxon>Ornithinimicrobium</taxon>
    </lineage>
</organism>
<dbReference type="InterPro" id="IPR016181">
    <property type="entry name" value="Acyl_CoA_acyltransferase"/>
</dbReference>
<dbReference type="PANTHER" id="PTHR43877:SF2">
    <property type="entry name" value="AMINOALKYLPHOSPHONATE N-ACETYLTRANSFERASE-RELATED"/>
    <property type="match status" value="1"/>
</dbReference>
<reference evidence="6" key="1">
    <citation type="journal article" date="2019" name="Int. J. Syst. Evol. Microbiol.">
        <title>The Global Catalogue of Microorganisms (GCM) 10K type strain sequencing project: providing services to taxonomists for standard genome sequencing and annotation.</title>
        <authorList>
            <consortium name="The Broad Institute Genomics Platform"/>
            <consortium name="The Broad Institute Genome Sequencing Center for Infectious Disease"/>
            <person name="Wu L."/>
            <person name="Ma J."/>
        </authorList>
    </citation>
    <scope>NUCLEOTIDE SEQUENCE [LARGE SCALE GENOMIC DNA]</scope>
    <source>
        <strain evidence="6">CGMCC 1.5362</strain>
    </source>
</reference>
<feature type="compositionally biased region" description="Basic and acidic residues" evidence="3">
    <location>
        <begin position="72"/>
        <end position="86"/>
    </location>
</feature>
<protein>
    <submittedName>
        <fullName evidence="5">N-acetyltransferase</fullName>
    </submittedName>
</protein>
<keyword evidence="2" id="KW-0012">Acyltransferase</keyword>
<dbReference type="PANTHER" id="PTHR43877">
    <property type="entry name" value="AMINOALKYLPHOSPHONATE N-ACETYLTRANSFERASE-RELATED-RELATED"/>
    <property type="match status" value="1"/>
</dbReference>
<dbReference type="Proteomes" id="UP000662111">
    <property type="component" value="Unassembled WGS sequence"/>
</dbReference>
<feature type="region of interest" description="Disordered" evidence="3">
    <location>
        <begin position="72"/>
        <end position="100"/>
    </location>
</feature>
<proteinExistence type="predicted"/>
<dbReference type="SUPFAM" id="SSF55729">
    <property type="entry name" value="Acyl-CoA N-acyltransferases (Nat)"/>
    <property type="match status" value="1"/>
</dbReference>
<evidence type="ECO:0000256" key="3">
    <source>
        <dbReference type="SAM" id="MobiDB-lite"/>
    </source>
</evidence>
<sequence>MGSASPDAAAPTPPGRRGGRRRRPGECERADGVHVVRLTPDDWRSYAELRIGMLTHAPEAFWSRLEDVRDRTEADWRRSSDDRTLQARDAAGTPLGTLTVLTPRTPPELGLRPGAGDALVLAVYVIPQARGRGVVDLLLDAALELAREELGASRMVLQVHEDNVAARRVYERHGYRLTGGSLPHPHRAGTVDVEMARPV</sequence>
<feature type="domain" description="N-acetyltransferase" evidence="4">
    <location>
        <begin position="33"/>
        <end position="199"/>
    </location>
</feature>
<keyword evidence="6" id="KW-1185">Reference proteome</keyword>
<keyword evidence="1" id="KW-0808">Transferase</keyword>
<dbReference type="PROSITE" id="PS51186">
    <property type="entry name" value="GNAT"/>
    <property type="match status" value="1"/>
</dbReference>
<gene>
    <name evidence="5" type="ORF">GCM10011509_16120</name>
</gene>
<dbReference type="Pfam" id="PF00583">
    <property type="entry name" value="Acetyltransf_1"/>
    <property type="match status" value="1"/>
</dbReference>
<evidence type="ECO:0000313" key="5">
    <source>
        <dbReference type="EMBL" id="GGK68483.1"/>
    </source>
</evidence>
<name>A0ABQ2F8A7_9MICO</name>
<evidence type="ECO:0000256" key="1">
    <source>
        <dbReference type="ARBA" id="ARBA00022679"/>
    </source>
</evidence>
<feature type="compositionally biased region" description="Low complexity" evidence="3">
    <location>
        <begin position="1"/>
        <end position="10"/>
    </location>
</feature>
<evidence type="ECO:0000256" key="2">
    <source>
        <dbReference type="ARBA" id="ARBA00023315"/>
    </source>
</evidence>
<dbReference type="InterPro" id="IPR000182">
    <property type="entry name" value="GNAT_dom"/>
</dbReference>
<comment type="caution">
    <text evidence="5">The sequence shown here is derived from an EMBL/GenBank/DDBJ whole genome shotgun (WGS) entry which is preliminary data.</text>
</comment>
<dbReference type="EMBL" id="BMLB01000003">
    <property type="protein sequence ID" value="GGK68483.1"/>
    <property type="molecule type" value="Genomic_DNA"/>
</dbReference>
<accession>A0ABQ2F8A7</accession>